<comment type="caution">
    <text evidence="2">The sequence shown here is derived from an EMBL/GenBank/DDBJ whole genome shotgun (WGS) entry which is preliminary data.</text>
</comment>
<keyword evidence="1" id="KW-0472">Membrane</keyword>
<dbReference type="RefSeq" id="WP_166534832.1">
    <property type="nucleotide sequence ID" value="NZ_VNHW01000016.1"/>
</dbReference>
<protein>
    <submittedName>
        <fullName evidence="2">Uncharacterized protein</fullName>
    </submittedName>
</protein>
<gene>
    <name evidence="2" type="ORF">BD833_11659</name>
</gene>
<proteinExistence type="predicted"/>
<dbReference type="AlphaFoldDB" id="A0A5S5CMS9"/>
<evidence type="ECO:0000256" key="1">
    <source>
        <dbReference type="SAM" id="Phobius"/>
    </source>
</evidence>
<sequence length="57" mass="6013">MRILLIVLSIVGVALLTVGALVPERFVLALLGLVILTGTASAALASLSPRRPPYPRY</sequence>
<evidence type="ECO:0000313" key="2">
    <source>
        <dbReference type="EMBL" id="TYP83701.1"/>
    </source>
</evidence>
<keyword evidence="1" id="KW-1133">Transmembrane helix</keyword>
<reference evidence="2 3" key="1">
    <citation type="submission" date="2019-07" db="EMBL/GenBank/DDBJ databases">
        <title>Genomic Encyclopedia of Archaeal and Bacterial Type Strains, Phase II (KMG-II): from individual species to whole genera.</title>
        <authorList>
            <person name="Goeker M."/>
        </authorList>
    </citation>
    <scope>NUCLEOTIDE SEQUENCE [LARGE SCALE GENOMIC DNA]</scope>
    <source>
        <strain evidence="2 3">DSM 46842</strain>
    </source>
</reference>
<keyword evidence="1" id="KW-0812">Transmembrane</keyword>
<keyword evidence="3" id="KW-1185">Reference proteome</keyword>
<dbReference type="EMBL" id="VNHW01000016">
    <property type="protein sequence ID" value="TYP83701.1"/>
    <property type="molecule type" value="Genomic_DNA"/>
</dbReference>
<accession>A0A5S5CMS9</accession>
<name>A0A5S5CMS9_9ACTN</name>
<evidence type="ECO:0000313" key="3">
    <source>
        <dbReference type="Proteomes" id="UP000322499"/>
    </source>
</evidence>
<organism evidence="2 3">
    <name type="scientific">Blastococcus xanthinilyticus</name>
    <dbReference type="NCBI Taxonomy" id="1564164"/>
    <lineage>
        <taxon>Bacteria</taxon>
        <taxon>Bacillati</taxon>
        <taxon>Actinomycetota</taxon>
        <taxon>Actinomycetes</taxon>
        <taxon>Geodermatophilales</taxon>
        <taxon>Geodermatophilaceae</taxon>
        <taxon>Blastococcus</taxon>
    </lineage>
</organism>
<feature type="transmembrane region" description="Helical" evidence="1">
    <location>
        <begin position="29"/>
        <end position="47"/>
    </location>
</feature>
<dbReference type="Proteomes" id="UP000322499">
    <property type="component" value="Unassembled WGS sequence"/>
</dbReference>